<dbReference type="Proteomes" id="UP000189661">
    <property type="component" value="Chromosome"/>
</dbReference>
<protein>
    <recommendedName>
        <fullName evidence="4">DUF4367 domain-containing protein</fullName>
    </recommendedName>
</protein>
<dbReference type="EMBL" id="CP019401">
    <property type="protein sequence ID" value="AQU78921.1"/>
    <property type="molecule type" value="Genomic_DNA"/>
</dbReference>
<evidence type="ECO:0008006" key="4">
    <source>
        <dbReference type="Google" id="ProtNLM"/>
    </source>
</evidence>
<dbReference type="PROSITE" id="PS51257">
    <property type="entry name" value="PROKAR_LIPOPROTEIN"/>
    <property type="match status" value="1"/>
</dbReference>
<keyword evidence="3" id="KW-1185">Reference proteome</keyword>
<accession>A0ABM6IQS5</accession>
<evidence type="ECO:0000256" key="1">
    <source>
        <dbReference type="SAM" id="SignalP"/>
    </source>
</evidence>
<gene>
    <name evidence="2" type="ORF">AJGP001_06475</name>
</gene>
<organism evidence="2 3">
    <name type="scientific">Planococcus faecalis</name>
    <dbReference type="NCBI Taxonomy" id="1598147"/>
    <lineage>
        <taxon>Bacteria</taxon>
        <taxon>Bacillati</taxon>
        <taxon>Bacillota</taxon>
        <taxon>Bacilli</taxon>
        <taxon>Bacillales</taxon>
        <taxon>Caryophanaceae</taxon>
        <taxon>Planococcus</taxon>
    </lineage>
</organism>
<evidence type="ECO:0000313" key="2">
    <source>
        <dbReference type="EMBL" id="AQU78921.1"/>
    </source>
</evidence>
<reference evidence="2 3" key="1">
    <citation type="submission" date="2017-01" db="EMBL/GenBank/DDBJ databases">
        <title>Planococcus faecalis genome complete sequence.</title>
        <authorList>
            <person name="Lee P.C."/>
        </authorList>
    </citation>
    <scope>NUCLEOTIDE SEQUENCE [LARGE SCALE GENOMIC DNA]</scope>
    <source>
        <strain evidence="2 3">AJ003</strain>
    </source>
</reference>
<feature type="signal peptide" evidence="1">
    <location>
        <begin position="1"/>
        <end position="23"/>
    </location>
</feature>
<feature type="chain" id="PRO_5045274318" description="DUF4367 domain-containing protein" evidence="1">
    <location>
        <begin position="24"/>
        <end position="171"/>
    </location>
</feature>
<keyword evidence="1" id="KW-0732">Signal</keyword>
<sequence>MPRYRRIFMLAVLLGLLSGCAVAPEEQVLQGVSNARDAFQAKPENPNEMVGQVDLFVPNDYVIEETADEFNRLITNGKNSFALVINPNEKATSTFFYDLQKVDSDQQWLVDETFQQNGRFGFTTVKEVAENQLELVVSAGGVSLTTTTNENELPKNMDWMMKTVRSIAKNE</sequence>
<name>A0ABM6IQS5_9BACL</name>
<proteinExistence type="predicted"/>
<evidence type="ECO:0000313" key="3">
    <source>
        <dbReference type="Proteomes" id="UP000189661"/>
    </source>
</evidence>